<name>A0A314YHD0_PRUYE</name>
<dbReference type="AlphaFoldDB" id="A0A314YHD0"/>
<evidence type="ECO:0000313" key="2">
    <source>
        <dbReference type="Proteomes" id="UP000250321"/>
    </source>
</evidence>
<organism evidence="1 2">
    <name type="scientific">Prunus yedoensis var. nudiflora</name>
    <dbReference type="NCBI Taxonomy" id="2094558"/>
    <lineage>
        <taxon>Eukaryota</taxon>
        <taxon>Viridiplantae</taxon>
        <taxon>Streptophyta</taxon>
        <taxon>Embryophyta</taxon>
        <taxon>Tracheophyta</taxon>
        <taxon>Spermatophyta</taxon>
        <taxon>Magnoliopsida</taxon>
        <taxon>eudicotyledons</taxon>
        <taxon>Gunneridae</taxon>
        <taxon>Pentapetalae</taxon>
        <taxon>rosids</taxon>
        <taxon>fabids</taxon>
        <taxon>Rosales</taxon>
        <taxon>Rosaceae</taxon>
        <taxon>Amygdaloideae</taxon>
        <taxon>Amygdaleae</taxon>
        <taxon>Prunus</taxon>
    </lineage>
</organism>
<dbReference type="PANTHER" id="PTHR21286">
    <property type="entry name" value="NUCLEAR PORE COMPLEX PROTEIN NUP160"/>
    <property type="match status" value="1"/>
</dbReference>
<dbReference type="Proteomes" id="UP000250321">
    <property type="component" value="Unassembled WGS sequence"/>
</dbReference>
<dbReference type="GO" id="GO:0005643">
    <property type="term" value="C:nuclear pore"/>
    <property type="evidence" value="ECO:0007669"/>
    <property type="project" value="TreeGrafter"/>
</dbReference>
<protein>
    <submittedName>
        <fullName evidence="1">Uncharacterized protein</fullName>
    </submittedName>
</protein>
<proteinExistence type="predicted"/>
<dbReference type="InterPro" id="IPR021717">
    <property type="entry name" value="Nucleoporin_Nup160"/>
</dbReference>
<dbReference type="GO" id="GO:0017056">
    <property type="term" value="F:structural constituent of nuclear pore"/>
    <property type="evidence" value="ECO:0007669"/>
    <property type="project" value="TreeGrafter"/>
</dbReference>
<reference evidence="1 2" key="1">
    <citation type="submission" date="2018-02" db="EMBL/GenBank/DDBJ databases">
        <title>Draft genome of wild Prunus yedoensis var. nudiflora.</title>
        <authorList>
            <person name="Baek S."/>
            <person name="Kim J.-H."/>
            <person name="Choi K."/>
            <person name="Kim G.-B."/>
            <person name="Cho A."/>
            <person name="Jang H."/>
            <person name="Shin C.-H."/>
            <person name="Yu H.-J."/>
            <person name="Mun J.-H."/>
        </authorList>
    </citation>
    <scope>NUCLEOTIDE SEQUENCE [LARGE SCALE GENOMIC DNA]</scope>
    <source>
        <strain evidence="2">cv. Jeju island</strain>
        <tissue evidence="1">Leaf</tissue>
    </source>
</reference>
<accession>A0A314YHD0</accession>
<dbReference type="EMBL" id="PJQY01000788">
    <property type="protein sequence ID" value="PQQ07945.1"/>
    <property type="molecule type" value="Genomic_DNA"/>
</dbReference>
<dbReference type="OrthoDB" id="849754at2759"/>
<gene>
    <name evidence="1" type="ORF">Pyn_11863</name>
</gene>
<sequence length="78" mass="9232">MFKEGRRERTWGMTGQESNPALLFQLYVDYGRYREATNLLLEYIGLFASMRPADIINRKRPFAVWFPYTAVQRLLVPT</sequence>
<evidence type="ECO:0000313" key="1">
    <source>
        <dbReference type="EMBL" id="PQQ07945.1"/>
    </source>
</evidence>
<comment type="caution">
    <text evidence="1">The sequence shown here is derived from an EMBL/GenBank/DDBJ whole genome shotgun (WGS) entry which is preliminary data.</text>
</comment>
<dbReference type="STRING" id="2094558.A0A314YHD0"/>
<keyword evidence="2" id="KW-1185">Reference proteome</keyword>
<dbReference type="PANTHER" id="PTHR21286:SF0">
    <property type="entry name" value="NUCLEAR PORE COMPLEX PROTEIN NUP160"/>
    <property type="match status" value="1"/>
</dbReference>